<name>K0SS84_THAOC</name>
<sequence>MRKLADAQDSSSDDDVEQVQSMPSYQGGRPVLLPASSSGNLVKGKVEVGVVASAAILSALMSDSQPKLIDACRPADEKYDWASARAIGLPYWVRSDKALASVAEEIAQTIYKSTKNVMDCALYYIAMRNMKKLRAIAATDRSLSGKKFLKFIMDHDFSSDRGRKAAEKNAYSLLRKRKYAHAASFFLLAEPPMIKTAIDVITMQLQDPSLAFMVARLVESTPKSSASSSNGDALTIGGGLSLSSMGGGGGFAGPGFSSEFSTSREEASKVVKFDRWSPKLSKSSRLVLKPSQSNRDDVCFDAIQLLWLGRPNEAKIRLSYCTPPKPGLKNGISLVDLPLPPCFSSESVEETTLVQKANQIINLSSSPFLLKRLKPKKRVLWSSALQVSRALSHCGIEIPSIRILHQAADPEYIEETCVGVPPEKEEESLGRKSAAPSSTFDSKPKPSSIFDSYDAPVQKPKPQPDPMASSSIFAGFDAAPAKPRPQPADDTMASSIFDSFDAAPPKPKPKPPSQPAADPMSSSIFDSFDALPPKPKPQSKPQPVTDTMASSSIFDSFDAAPQRHKTQPKSQPAADPMAASSSIFDSFDAAPQRPKSQAKPQPSIFNSFDAAPPKRPPTGGGPKTSKSQDDGPEEVEKEQPFHISDCPAFWNEWRERLILNVASRRLLREMA</sequence>
<dbReference type="PANTHER" id="PTHR13950:SF9">
    <property type="entry name" value="RABCONNECTIN-3A"/>
    <property type="match status" value="1"/>
</dbReference>
<feature type="region of interest" description="Disordered" evidence="1">
    <location>
        <begin position="421"/>
        <end position="642"/>
    </location>
</feature>
<dbReference type="GO" id="GO:0043291">
    <property type="term" value="C:RAVE complex"/>
    <property type="evidence" value="ECO:0007669"/>
    <property type="project" value="TreeGrafter"/>
</dbReference>
<keyword evidence="4" id="KW-1185">Reference proteome</keyword>
<dbReference type="OrthoDB" id="47780at2759"/>
<proteinExistence type="predicted"/>
<feature type="domain" description="RAVE complex protein Rav1 C-terminal" evidence="2">
    <location>
        <begin position="56"/>
        <end position="220"/>
    </location>
</feature>
<evidence type="ECO:0000313" key="3">
    <source>
        <dbReference type="EMBL" id="EJK68230.1"/>
    </source>
</evidence>
<feature type="compositionally biased region" description="Low complexity" evidence="1">
    <location>
        <begin position="578"/>
        <end position="590"/>
    </location>
</feature>
<dbReference type="Pfam" id="PF12234">
    <property type="entry name" value="Rav1p_C"/>
    <property type="match status" value="1"/>
</dbReference>
<protein>
    <recommendedName>
        <fullName evidence="2">RAVE complex protein Rav1 C-terminal domain-containing protein</fullName>
    </recommendedName>
</protein>
<dbReference type="InterPro" id="IPR052208">
    <property type="entry name" value="DmX-like/RAVE_component"/>
</dbReference>
<feature type="compositionally biased region" description="Pro residues" evidence="1">
    <location>
        <begin position="504"/>
        <end position="514"/>
    </location>
</feature>
<dbReference type="PANTHER" id="PTHR13950">
    <property type="entry name" value="RABCONNECTIN-RELATED"/>
    <property type="match status" value="1"/>
</dbReference>
<dbReference type="eggNOG" id="KOG1064">
    <property type="taxonomic scope" value="Eukaryota"/>
</dbReference>
<evidence type="ECO:0000256" key="1">
    <source>
        <dbReference type="SAM" id="MobiDB-lite"/>
    </source>
</evidence>
<evidence type="ECO:0000313" key="4">
    <source>
        <dbReference type="Proteomes" id="UP000266841"/>
    </source>
</evidence>
<gene>
    <name evidence="3" type="ORF">THAOC_10610</name>
</gene>
<organism evidence="3 4">
    <name type="scientific">Thalassiosira oceanica</name>
    <name type="common">Marine diatom</name>
    <dbReference type="NCBI Taxonomy" id="159749"/>
    <lineage>
        <taxon>Eukaryota</taxon>
        <taxon>Sar</taxon>
        <taxon>Stramenopiles</taxon>
        <taxon>Ochrophyta</taxon>
        <taxon>Bacillariophyta</taxon>
        <taxon>Coscinodiscophyceae</taxon>
        <taxon>Thalassiosirophycidae</taxon>
        <taxon>Thalassiosirales</taxon>
        <taxon>Thalassiosiraceae</taxon>
        <taxon>Thalassiosira</taxon>
    </lineage>
</organism>
<feature type="region of interest" description="Disordered" evidence="1">
    <location>
        <begin position="1"/>
        <end position="31"/>
    </location>
</feature>
<feature type="compositionally biased region" description="Low complexity" evidence="1">
    <location>
        <begin position="541"/>
        <end position="560"/>
    </location>
</feature>
<dbReference type="EMBL" id="AGNL01011724">
    <property type="protein sequence ID" value="EJK68230.1"/>
    <property type="molecule type" value="Genomic_DNA"/>
</dbReference>
<accession>K0SS84</accession>
<dbReference type="Proteomes" id="UP000266841">
    <property type="component" value="Unassembled WGS sequence"/>
</dbReference>
<feature type="non-terminal residue" evidence="3">
    <location>
        <position position="671"/>
    </location>
</feature>
<evidence type="ECO:0000259" key="2">
    <source>
        <dbReference type="Pfam" id="PF12234"/>
    </source>
</evidence>
<dbReference type="GO" id="GO:0007035">
    <property type="term" value="P:vacuolar acidification"/>
    <property type="evidence" value="ECO:0007669"/>
    <property type="project" value="TreeGrafter"/>
</dbReference>
<dbReference type="AlphaFoldDB" id="K0SS84"/>
<feature type="compositionally biased region" description="Polar residues" evidence="1">
    <location>
        <begin position="594"/>
        <end position="606"/>
    </location>
</feature>
<comment type="caution">
    <text evidence="3">The sequence shown here is derived from an EMBL/GenBank/DDBJ whole genome shotgun (WGS) entry which is preliminary data.</text>
</comment>
<dbReference type="InterPro" id="IPR022033">
    <property type="entry name" value="Rav1p_C"/>
</dbReference>
<reference evidence="3 4" key="1">
    <citation type="journal article" date="2012" name="Genome Biol.">
        <title>Genome and low-iron response of an oceanic diatom adapted to chronic iron limitation.</title>
        <authorList>
            <person name="Lommer M."/>
            <person name="Specht M."/>
            <person name="Roy A.S."/>
            <person name="Kraemer L."/>
            <person name="Andreson R."/>
            <person name="Gutowska M.A."/>
            <person name="Wolf J."/>
            <person name="Bergner S.V."/>
            <person name="Schilhabel M.B."/>
            <person name="Klostermeier U.C."/>
            <person name="Beiko R.G."/>
            <person name="Rosenstiel P."/>
            <person name="Hippler M."/>
            <person name="Laroche J."/>
        </authorList>
    </citation>
    <scope>NUCLEOTIDE SEQUENCE [LARGE SCALE GENOMIC DNA]</scope>
    <source>
        <strain evidence="3 4">CCMP1005</strain>
    </source>
</reference>